<feature type="region of interest" description="Disordered" evidence="1">
    <location>
        <begin position="23"/>
        <end position="42"/>
    </location>
</feature>
<organism evidence="2">
    <name type="scientific">uncultured Segetibacter sp</name>
    <dbReference type="NCBI Taxonomy" id="481133"/>
    <lineage>
        <taxon>Bacteria</taxon>
        <taxon>Pseudomonadati</taxon>
        <taxon>Bacteroidota</taxon>
        <taxon>Chitinophagia</taxon>
        <taxon>Chitinophagales</taxon>
        <taxon>Chitinophagaceae</taxon>
        <taxon>Segetibacter</taxon>
        <taxon>environmental samples</taxon>
    </lineage>
</organism>
<dbReference type="AlphaFoldDB" id="A0A6J4T342"/>
<sequence length="42" mass="4698">MVFNERTRYTYLALRAPPFLNSRGGSVTGSPELPWKEQGGTI</sequence>
<evidence type="ECO:0000313" key="2">
    <source>
        <dbReference type="EMBL" id="CAA9511930.1"/>
    </source>
</evidence>
<proteinExistence type="predicted"/>
<dbReference type="EMBL" id="CADCVN010000980">
    <property type="protein sequence ID" value="CAA9511930.1"/>
    <property type="molecule type" value="Genomic_DNA"/>
</dbReference>
<reference evidence="2" key="1">
    <citation type="submission" date="2020-02" db="EMBL/GenBank/DDBJ databases">
        <authorList>
            <person name="Meier V. D."/>
        </authorList>
    </citation>
    <scope>NUCLEOTIDE SEQUENCE</scope>
    <source>
        <strain evidence="2">AVDCRST_MAG96</strain>
    </source>
</reference>
<gene>
    <name evidence="2" type="ORF">AVDCRST_MAG96-2499</name>
</gene>
<accession>A0A6J4T342</accession>
<name>A0A6J4T342_9BACT</name>
<protein>
    <submittedName>
        <fullName evidence="2">Uncharacterized protein</fullName>
    </submittedName>
</protein>
<evidence type="ECO:0000256" key="1">
    <source>
        <dbReference type="SAM" id="MobiDB-lite"/>
    </source>
</evidence>